<evidence type="ECO:0000256" key="6">
    <source>
        <dbReference type="ARBA" id="ARBA00022878"/>
    </source>
</evidence>
<dbReference type="EMBL" id="HBIH01035475">
    <property type="protein sequence ID" value="CAE0333504.1"/>
    <property type="molecule type" value="Transcribed_RNA"/>
</dbReference>
<feature type="binding site" evidence="12">
    <location>
        <position position="353"/>
    </location>
    <ligand>
        <name>Fe cation</name>
        <dbReference type="ChEBI" id="CHEBI:24875"/>
    </ligand>
</feature>
<feature type="binding site" evidence="12">
    <location>
        <position position="362"/>
    </location>
    <ligand>
        <name>homogentisate</name>
        <dbReference type="ChEBI" id="CHEBI:16169"/>
    </ligand>
</feature>
<dbReference type="PANTHER" id="PTHR11056:SF0">
    <property type="entry name" value="HOMOGENTISATE 1,2-DIOXYGENASE"/>
    <property type="match status" value="1"/>
</dbReference>
<dbReference type="SUPFAM" id="SSF51182">
    <property type="entry name" value="RmlC-like cupins"/>
    <property type="match status" value="1"/>
</dbReference>
<dbReference type="InterPro" id="IPR014710">
    <property type="entry name" value="RmlC-like_jellyroll"/>
</dbReference>
<feature type="binding site" evidence="12">
    <location>
        <position position="383"/>
    </location>
    <ligand>
        <name>Fe cation</name>
        <dbReference type="ChEBI" id="CHEBI:24875"/>
    </ligand>
</feature>
<evidence type="ECO:0000256" key="8">
    <source>
        <dbReference type="ARBA" id="ARBA00023002"/>
    </source>
</evidence>
<dbReference type="Pfam" id="PF20510">
    <property type="entry name" value="HgmA_N"/>
    <property type="match status" value="1"/>
</dbReference>
<keyword evidence="7" id="KW-0223">Dioxygenase</keyword>
<proteinExistence type="inferred from homology"/>
<dbReference type="GO" id="GO:0006572">
    <property type="term" value="P:L-tyrosine catabolic process"/>
    <property type="evidence" value="ECO:0007669"/>
    <property type="project" value="UniProtKB-KW"/>
</dbReference>
<dbReference type="NCBIfam" id="TIGR01015">
    <property type="entry name" value="hmgA"/>
    <property type="match status" value="1"/>
</dbReference>
<dbReference type="AlphaFoldDB" id="A0A7S3IWN4"/>
<comment type="cofactor">
    <cofactor evidence="1 12">
        <name>Fe cation</name>
        <dbReference type="ChEBI" id="CHEBI:24875"/>
    </cofactor>
</comment>
<dbReference type="Pfam" id="PF04209">
    <property type="entry name" value="HgmA_C"/>
    <property type="match status" value="1"/>
</dbReference>
<evidence type="ECO:0000256" key="1">
    <source>
        <dbReference type="ARBA" id="ARBA00001962"/>
    </source>
</evidence>
<evidence type="ECO:0000313" key="15">
    <source>
        <dbReference type="EMBL" id="CAE0333503.1"/>
    </source>
</evidence>
<dbReference type="GO" id="GO:0006559">
    <property type="term" value="P:L-phenylalanine catabolic process"/>
    <property type="evidence" value="ECO:0007669"/>
    <property type="project" value="UniProtKB-UniPathway"/>
</dbReference>
<name>A0A7S3IWN4_9SPIT</name>
<evidence type="ECO:0000256" key="3">
    <source>
        <dbReference type="ARBA" id="ARBA00007757"/>
    </source>
</evidence>
<dbReference type="UniPathway" id="UPA00139">
    <property type="reaction ID" value="UER00339"/>
</dbReference>
<keyword evidence="10" id="KW-0585">Phenylalanine catabolism</keyword>
<dbReference type="EMBL" id="HBIH01035474">
    <property type="protein sequence ID" value="CAE0333503.1"/>
    <property type="molecule type" value="Transcribed_RNA"/>
</dbReference>
<evidence type="ECO:0000313" key="16">
    <source>
        <dbReference type="EMBL" id="CAE0333504.1"/>
    </source>
</evidence>
<keyword evidence="6" id="KW-0828">Tyrosine catabolism</keyword>
<dbReference type="InterPro" id="IPR011051">
    <property type="entry name" value="RmlC_Cupin_sf"/>
</dbReference>
<dbReference type="InterPro" id="IPR046451">
    <property type="entry name" value="HgmA_C"/>
</dbReference>
<sequence length="453" mass="51363">MHGFGNHFATECHQGALPRAQNNPQKCAYGLYAEQLSGTPFTFGRGKNQFSWMYRILPSCSQGKFEKSTDNESMDKGLYISNFAAEDSRLHVDPSQKRWLPIKYPESSNSHNFVQGIRTMCGAGDPTMKNGIGMHVYAFNQNMGKTAFYNSDGDYLIVPQEGTLFITTEFGRMTVKPLEICVIQRGIKFKIDLDATGDELNADQRAKVQARGYICETFQKHFILPDLGPIGANGLANPMHFQTPTSWYEDTNDTWNIQSKYAGKFFQYQQNHSPFDVVAWHGNYCPYKYDLNLYNTIGSISYDHPDPSIFTVLTCQTDEPGQAICDFVIFPPRWLVAENTFRPPWYHKNTMSEFMGNIKGTYDAKEKGFTPGASSLHSAMSGHGPEEMVFEKATNSEDYTKPQFVGKDGMAFMFETCYLMKLTDYSKNPSNEDTTYVQDAWGSLQKHFDPSKK</sequence>
<evidence type="ECO:0000259" key="13">
    <source>
        <dbReference type="Pfam" id="PF04209"/>
    </source>
</evidence>
<dbReference type="CDD" id="cd07000">
    <property type="entry name" value="cupin_HGO_N"/>
    <property type="match status" value="1"/>
</dbReference>
<feature type="binding site" evidence="12">
    <location>
        <position position="383"/>
    </location>
    <ligand>
        <name>homogentisate</name>
        <dbReference type="ChEBI" id="CHEBI:16169"/>
    </ligand>
</feature>
<organism evidence="15">
    <name type="scientific">Strombidium inclinatum</name>
    <dbReference type="NCBI Taxonomy" id="197538"/>
    <lineage>
        <taxon>Eukaryota</taxon>
        <taxon>Sar</taxon>
        <taxon>Alveolata</taxon>
        <taxon>Ciliophora</taxon>
        <taxon>Intramacronucleata</taxon>
        <taxon>Spirotrichea</taxon>
        <taxon>Oligotrichia</taxon>
        <taxon>Strombidiidae</taxon>
        <taxon>Strombidium</taxon>
    </lineage>
</organism>
<keyword evidence="8" id="KW-0560">Oxidoreductase</keyword>
<keyword evidence="9 12" id="KW-0408">Iron</keyword>
<feature type="active site" description="Proton acceptor" evidence="11">
    <location>
        <position position="304"/>
    </location>
</feature>
<evidence type="ECO:0000256" key="7">
    <source>
        <dbReference type="ARBA" id="ARBA00022964"/>
    </source>
</evidence>
<evidence type="ECO:0000256" key="11">
    <source>
        <dbReference type="PIRSR" id="PIRSR605708-1"/>
    </source>
</evidence>
<reference evidence="15" key="1">
    <citation type="submission" date="2021-01" db="EMBL/GenBank/DDBJ databases">
        <authorList>
            <person name="Corre E."/>
            <person name="Pelletier E."/>
            <person name="Niang G."/>
            <person name="Scheremetjew M."/>
            <person name="Finn R."/>
            <person name="Kale V."/>
            <person name="Holt S."/>
            <person name="Cochrane G."/>
            <person name="Meng A."/>
            <person name="Brown T."/>
            <person name="Cohen L."/>
        </authorList>
    </citation>
    <scope>NUCLEOTIDE SEQUENCE</scope>
    <source>
        <strain evidence="15">S3</strain>
    </source>
</reference>
<keyword evidence="5 12" id="KW-0479">Metal-binding</keyword>
<evidence type="ECO:0000256" key="10">
    <source>
        <dbReference type="ARBA" id="ARBA00023232"/>
    </source>
</evidence>
<dbReference type="Gene3D" id="2.60.120.10">
    <property type="entry name" value="Jelly Rolls"/>
    <property type="match status" value="1"/>
</dbReference>
<feature type="domain" description="Homogentisate 1,2-dioxygenase N-terminal" evidence="14">
    <location>
        <begin position="1"/>
        <end position="291"/>
    </location>
</feature>
<feature type="binding site" evidence="12">
    <location>
        <position position="347"/>
    </location>
    <ligand>
        <name>Fe cation</name>
        <dbReference type="ChEBI" id="CHEBI:24875"/>
    </ligand>
</feature>
<comment type="pathway">
    <text evidence="2">Amino-acid degradation; L-phenylalanine degradation; acetoacetate and fumarate from L-phenylalanine: step 4/6.</text>
</comment>
<evidence type="ECO:0000256" key="2">
    <source>
        <dbReference type="ARBA" id="ARBA00004704"/>
    </source>
</evidence>
<dbReference type="FunFam" id="2.60.120.10:FF:000034">
    <property type="entry name" value="Homogentisate 1,2-dioxygenase"/>
    <property type="match status" value="1"/>
</dbReference>
<evidence type="ECO:0000256" key="9">
    <source>
        <dbReference type="ARBA" id="ARBA00023004"/>
    </source>
</evidence>
<evidence type="ECO:0000256" key="5">
    <source>
        <dbReference type="ARBA" id="ARBA00022723"/>
    </source>
</evidence>
<dbReference type="InterPro" id="IPR046452">
    <property type="entry name" value="HgmA_N"/>
</dbReference>
<evidence type="ECO:0000259" key="14">
    <source>
        <dbReference type="Pfam" id="PF20510"/>
    </source>
</evidence>
<evidence type="ECO:0000256" key="4">
    <source>
        <dbReference type="ARBA" id="ARBA00013127"/>
    </source>
</evidence>
<dbReference type="EC" id="1.13.11.5" evidence="4"/>
<comment type="similarity">
    <text evidence="3">Belongs to the homogentisate dioxygenase family.</text>
</comment>
<feature type="domain" description="Homogentisate 1,2-dioxygenase C-terminal" evidence="13">
    <location>
        <begin position="294"/>
        <end position="448"/>
    </location>
</feature>
<dbReference type="InterPro" id="IPR005708">
    <property type="entry name" value="Homogentis_dOase"/>
</dbReference>
<evidence type="ECO:0000256" key="12">
    <source>
        <dbReference type="PIRSR" id="PIRSR605708-2"/>
    </source>
</evidence>
<protein>
    <recommendedName>
        <fullName evidence="4">homogentisate 1,2-dioxygenase</fullName>
        <ecNumber evidence="4">1.13.11.5</ecNumber>
    </recommendedName>
</protein>
<gene>
    <name evidence="15" type="ORF">SINC0208_LOCUS14141</name>
    <name evidence="16" type="ORF">SINC0208_LOCUS14142</name>
</gene>
<dbReference type="GO" id="GO:0046872">
    <property type="term" value="F:metal ion binding"/>
    <property type="evidence" value="ECO:0007669"/>
    <property type="project" value="UniProtKB-KW"/>
</dbReference>
<dbReference type="PANTHER" id="PTHR11056">
    <property type="entry name" value="HOMOGENTISATE 1,2-DIOXYGENASE"/>
    <property type="match status" value="1"/>
</dbReference>
<dbReference type="GO" id="GO:0005737">
    <property type="term" value="C:cytoplasm"/>
    <property type="evidence" value="ECO:0007669"/>
    <property type="project" value="TreeGrafter"/>
</dbReference>
<dbReference type="GO" id="GO:0004411">
    <property type="term" value="F:homogentisate 1,2-dioxygenase activity"/>
    <property type="evidence" value="ECO:0007669"/>
    <property type="project" value="UniProtKB-EC"/>
</dbReference>
<accession>A0A7S3IWN4</accession>